<keyword evidence="3" id="KW-0812">Transmembrane</keyword>
<evidence type="ECO:0000256" key="2">
    <source>
        <dbReference type="SAM" id="MobiDB-lite"/>
    </source>
</evidence>
<dbReference type="EMBL" id="CP095071">
    <property type="protein sequence ID" value="UOQ84237.1"/>
    <property type="molecule type" value="Genomic_DNA"/>
</dbReference>
<gene>
    <name evidence="6" type="ORF">MUN87_16200</name>
</gene>
<keyword evidence="1" id="KW-0175">Coiled coil</keyword>
<evidence type="ECO:0000256" key="1">
    <source>
        <dbReference type="SAM" id="Coils"/>
    </source>
</evidence>
<feature type="region of interest" description="Disordered" evidence="2">
    <location>
        <begin position="23"/>
        <end position="81"/>
    </location>
</feature>
<keyword evidence="7" id="KW-1185">Reference proteome</keyword>
<name>A0ABY4GJ14_9BACI</name>
<feature type="transmembrane region" description="Helical" evidence="3">
    <location>
        <begin position="273"/>
        <end position="305"/>
    </location>
</feature>
<evidence type="ECO:0000313" key="7">
    <source>
        <dbReference type="Proteomes" id="UP000831537"/>
    </source>
</evidence>
<sequence>MKKCLLALMMLLFFTACSDQDDSSSNEAADMATVESSNESGMSMREEAETAPSNDMDSAENKVVEEQAADEETSSDTAVDNASDRKIIYNANLHVETKQFDETVTYLEDQTESLGGYVVSSSFNDYENESSNRFGNITVRIPSEKFQDFLLLVEEGKVNVLNKSTSGEDVTEQYVDLSSRLKAKEVVEERLLSFMENAEKTEDLLKISDDLAAVQEEIEQIKGRMQYLDNQSDLATITIQIDETKVNVPSVQDETLNTWEKTQEQFLKSIQTILAIASAVFVTIIGNAPLLILLLVIAAIVIVIIRRRKKRNKSTVHDDNMSE</sequence>
<evidence type="ECO:0000313" key="6">
    <source>
        <dbReference type="EMBL" id="UOQ84237.1"/>
    </source>
</evidence>
<feature type="signal peptide" evidence="4">
    <location>
        <begin position="1"/>
        <end position="18"/>
    </location>
</feature>
<dbReference type="RefSeq" id="WP_244741707.1">
    <property type="nucleotide sequence ID" value="NZ_CP095071.1"/>
</dbReference>
<accession>A0ABY4GJ14</accession>
<keyword evidence="3" id="KW-0472">Membrane</keyword>
<organism evidence="6 7">
    <name type="scientific">Gracilibacillus salinarum</name>
    <dbReference type="NCBI Taxonomy" id="2932255"/>
    <lineage>
        <taxon>Bacteria</taxon>
        <taxon>Bacillati</taxon>
        <taxon>Bacillota</taxon>
        <taxon>Bacilli</taxon>
        <taxon>Bacillales</taxon>
        <taxon>Bacillaceae</taxon>
        <taxon>Gracilibacillus</taxon>
    </lineage>
</organism>
<keyword evidence="4" id="KW-0732">Signal</keyword>
<feature type="chain" id="PRO_5045385767" evidence="4">
    <location>
        <begin position="19"/>
        <end position="323"/>
    </location>
</feature>
<dbReference type="Pfam" id="PF14257">
    <property type="entry name" value="DUF4349"/>
    <property type="match status" value="1"/>
</dbReference>
<evidence type="ECO:0000259" key="5">
    <source>
        <dbReference type="Pfam" id="PF14257"/>
    </source>
</evidence>
<keyword evidence="3" id="KW-1133">Transmembrane helix</keyword>
<dbReference type="InterPro" id="IPR025645">
    <property type="entry name" value="DUF4349"/>
</dbReference>
<reference evidence="6 7" key="1">
    <citation type="submission" date="2022-04" db="EMBL/GenBank/DDBJ databases">
        <title>Gracilibacillus sp. isolated from saltern.</title>
        <authorList>
            <person name="Won M."/>
            <person name="Lee C.-M."/>
            <person name="Woen H.-Y."/>
            <person name="Kwon S.-W."/>
        </authorList>
    </citation>
    <scope>NUCLEOTIDE SEQUENCE [LARGE SCALE GENOMIC DNA]</scope>
    <source>
        <strain evidence="6 7">SSPM10-3</strain>
    </source>
</reference>
<evidence type="ECO:0000256" key="4">
    <source>
        <dbReference type="SAM" id="SignalP"/>
    </source>
</evidence>
<dbReference type="PROSITE" id="PS51257">
    <property type="entry name" value="PROKAR_LIPOPROTEIN"/>
    <property type="match status" value="1"/>
</dbReference>
<feature type="domain" description="DUF4349" evidence="5">
    <location>
        <begin position="85"/>
        <end position="301"/>
    </location>
</feature>
<evidence type="ECO:0000256" key="3">
    <source>
        <dbReference type="SAM" id="Phobius"/>
    </source>
</evidence>
<proteinExistence type="predicted"/>
<feature type="coiled-coil region" evidence="1">
    <location>
        <begin position="204"/>
        <end position="231"/>
    </location>
</feature>
<protein>
    <submittedName>
        <fullName evidence="6">DUF4349 domain-containing protein</fullName>
    </submittedName>
</protein>
<dbReference type="Proteomes" id="UP000831537">
    <property type="component" value="Chromosome"/>
</dbReference>